<dbReference type="Proteomes" id="UP001187192">
    <property type="component" value="Unassembled WGS sequence"/>
</dbReference>
<dbReference type="AlphaFoldDB" id="A0AA88DQY1"/>
<keyword evidence="3" id="KW-1185">Reference proteome</keyword>
<sequence>MQTNRRVSLKRPDMFAAKAIVEQKTVDERTAPEDVSSKDFNESNGDTKWERLVTASE</sequence>
<evidence type="ECO:0000313" key="2">
    <source>
        <dbReference type="EMBL" id="GMN59671.1"/>
    </source>
</evidence>
<protein>
    <submittedName>
        <fullName evidence="2">Uncharacterized protein</fullName>
    </submittedName>
</protein>
<feature type="compositionally biased region" description="Basic and acidic residues" evidence="1">
    <location>
        <begin position="27"/>
        <end position="51"/>
    </location>
</feature>
<feature type="region of interest" description="Disordered" evidence="1">
    <location>
        <begin position="27"/>
        <end position="57"/>
    </location>
</feature>
<comment type="caution">
    <text evidence="2">The sequence shown here is derived from an EMBL/GenBank/DDBJ whole genome shotgun (WGS) entry which is preliminary data.</text>
</comment>
<dbReference type="EMBL" id="BTGU01000090">
    <property type="protein sequence ID" value="GMN59671.1"/>
    <property type="molecule type" value="Genomic_DNA"/>
</dbReference>
<evidence type="ECO:0000313" key="3">
    <source>
        <dbReference type="Proteomes" id="UP001187192"/>
    </source>
</evidence>
<reference evidence="2" key="1">
    <citation type="submission" date="2023-07" db="EMBL/GenBank/DDBJ databases">
        <title>draft genome sequence of fig (Ficus carica).</title>
        <authorList>
            <person name="Takahashi T."/>
            <person name="Nishimura K."/>
        </authorList>
    </citation>
    <scope>NUCLEOTIDE SEQUENCE</scope>
</reference>
<name>A0AA88DQY1_FICCA</name>
<proteinExistence type="predicted"/>
<accession>A0AA88DQY1</accession>
<gene>
    <name evidence="2" type="ORF">TIFTF001_028774</name>
</gene>
<organism evidence="2 3">
    <name type="scientific">Ficus carica</name>
    <name type="common">Common fig</name>
    <dbReference type="NCBI Taxonomy" id="3494"/>
    <lineage>
        <taxon>Eukaryota</taxon>
        <taxon>Viridiplantae</taxon>
        <taxon>Streptophyta</taxon>
        <taxon>Embryophyta</taxon>
        <taxon>Tracheophyta</taxon>
        <taxon>Spermatophyta</taxon>
        <taxon>Magnoliopsida</taxon>
        <taxon>eudicotyledons</taxon>
        <taxon>Gunneridae</taxon>
        <taxon>Pentapetalae</taxon>
        <taxon>rosids</taxon>
        <taxon>fabids</taxon>
        <taxon>Rosales</taxon>
        <taxon>Moraceae</taxon>
        <taxon>Ficeae</taxon>
        <taxon>Ficus</taxon>
    </lineage>
</organism>
<dbReference type="Gramene" id="FCD_00021526-RA">
    <property type="protein sequence ID" value="FCD_00021526-RA:cds"/>
    <property type="gene ID" value="FCD_00021526"/>
</dbReference>
<evidence type="ECO:0000256" key="1">
    <source>
        <dbReference type="SAM" id="MobiDB-lite"/>
    </source>
</evidence>